<dbReference type="GO" id="GO:0016020">
    <property type="term" value="C:membrane"/>
    <property type="evidence" value="ECO:0007669"/>
    <property type="project" value="UniProtKB-SubCell"/>
</dbReference>
<evidence type="ECO:0000313" key="13">
    <source>
        <dbReference type="Proteomes" id="UP000275385"/>
    </source>
</evidence>
<dbReference type="STRING" id="177199.A0A420Y0M5"/>
<dbReference type="GO" id="GO:0000033">
    <property type="term" value="F:alpha-1,3-mannosyltransferase activity"/>
    <property type="evidence" value="ECO:0007669"/>
    <property type="project" value="TreeGrafter"/>
</dbReference>
<comment type="caution">
    <text evidence="12">The sequence shown here is derived from an EMBL/GenBank/DDBJ whole genome shotgun (WGS) entry which is preliminary data.</text>
</comment>
<comment type="similarity">
    <text evidence="2">Belongs to the MNN1/MNT family.</text>
</comment>
<feature type="region of interest" description="Disordered" evidence="10">
    <location>
        <begin position="42"/>
        <end position="63"/>
    </location>
</feature>
<evidence type="ECO:0000256" key="2">
    <source>
        <dbReference type="ARBA" id="ARBA00009105"/>
    </source>
</evidence>
<keyword evidence="7 11" id="KW-1133">Transmembrane helix</keyword>
<comment type="subcellular location">
    <subcellularLocation>
        <location evidence="1">Membrane</location>
        <topology evidence="1">Single-pass type II membrane protein</topology>
    </subcellularLocation>
</comment>
<organism evidence="12 13">
    <name type="scientific">Coniochaeta pulveracea</name>
    <dbReference type="NCBI Taxonomy" id="177199"/>
    <lineage>
        <taxon>Eukaryota</taxon>
        <taxon>Fungi</taxon>
        <taxon>Dikarya</taxon>
        <taxon>Ascomycota</taxon>
        <taxon>Pezizomycotina</taxon>
        <taxon>Sordariomycetes</taxon>
        <taxon>Sordariomycetidae</taxon>
        <taxon>Coniochaetales</taxon>
        <taxon>Coniochaetaceae</taxon>
        <taxon>Coniochaeta</taxon>
    </lineage>
</organism>
<evidence type="ECO:0000256" key="4">
    <source>
        <dbReference type="ARBA" id="ARBA00022679"/>
    </source>
</evidence>
<dbReference type="EMBL" id="QVQW01000074">
    <property type="protein sequence ID" value="RKU41482.1"/>
    <property type="molecule type" value="Genomic_DNA"/>
</dbReference>
<keyword evidence="4" id="KW-0808">Transferase</keyword>
<keyword evidence="5 11" id="KW-0812">Transmembrane</keyword>
<reference evidence="12 13" key="1">
    <citation type="submission" date="2018-08" db="EMBL/GenBank/DDBJ databases">
        <title>Draft genome of the lignicolous fungus Coniochaeta pulveracea.</title>
        <authorList>
            <person name="Borstlap C.J."/>
            <person name="De Witt R.N."/>
            <person name="Botha A."/>
            <person name="Volschenk H."/>
        </authorList>
    </citation>
    <scope>NUCLEOTIDE SEQUENCE [LARGE SCALE GENOMIC DNA]</scope>
    <source>
        <strain evidence="12 13">CAB683</strain>
    </source>
</reference>
<evidence type="ECO:0000256" key="1">
    <source>
        <dbReference type="ARBA" id="ARBA00004606"/>
    </source>
</evidence>
<evidence type="ECO:0000256" key="7">
    <source>
        <dbReference type="ARBA" id="ARBA00022989"/>
    </source>
</evidence>
<dbReference type="Proteomes" id="UP000275385">
    <property type="component" value="Unassembled WGS sequence"/>
</dbReference>
<evidence type="ECO:0000256" key="6">
    <source>
        <dbReference type="ARBA" id="ARBA00022968"/>
    </source>
</evidence>
<dbReference type="PANTHER" id="PTHR31392">
    <property type="entry name" value="ALPHA-1,3-MANNOSYLTRANSFERASE MNN1-RELATED"/>
    <property type="match status" value="1"/>
</dbReference>
<dbReference type="PANTHER" id="PTHR31392:SF1">
    <property type="entry name" value="ALPHA-1,3-MANNOSYLTRANSFERASE MNN1-RELATED"/>
    <property type="match status" value="1"/>
</dbReference>
<evidence type="ECO:0000313" key="12">
    <source>
        <dbReference type="EMBL" id="RKU41482.1"/>
    </source>
</evidence>
<keyword evidence="3" id="KW-0328">Glycosyltransferase</keyword>
<dbReference type="InterPro" id="IPR022751">
    <property type="entry name" value="Alpha_mannosyltransferase"/>
</dbReference>
<keyword evidence="13" id="KW-1185">Reference proteome</keyword>
<evidence type="ECO:0000256" key="3">
    <source>
        <dbReference type="ARBA" id="ARBA00022676"/>
    </source>
</evidence>
<evidence type="ECO:0000256" key="11">
    <source>
        <dbReference type="SAM" id="Phobius"/>
    </source>
</evidence>
<keyword evidence="6" id="KW-0735">Signal-anchor</keyword>
<dbReference type="SUPFAM" id="SSF53448">
    <property type="entry name" value="Nucleotide-diphospho-sugar transferases"/>
    <property type="match status" value="1"/>
</dbReference>
<dbReference type="OrthoDB" id="430354at2759"/>
<evidence type="ECO:0008006" key="14">
    <source>
        <dbReference type="Google" id="ProtNLM"/>
    </source>
</evidence>
<evidence type="ECO:0000256" key="8">
    <source>
        <dbReference type="ARBA" id="ARBA00023136"/>
    </source>
</evidence>
<dbReference type="Pfam" id="PF11051">
    <property type="entry name" value="Mannosyl_trans3"/>
    <property type="match status" value="1"/>
</dbReference>
<gene>
    <name evidence="12" type="ORF">DL546_004706</name>
</gene>
<feature type="transmembrane region" description="Helical" evidence="11">
    <location>
        <begin position="12"/>
        <end position="31"/>
    </location>
</feature>
<evidence type="ECO:0000256" key="5">
    <source>
        <dbReference type="ARBA" id="ARBA00022692"/>
    </source>
</evidence>
<keyword evidence="9" id="KW-0325">Glycoprotein</keyword>
<accession>A0A420Y0M5</accession>
<dbReference type="InterPro" id="IPR029044">
    <property type="entry name" value="Nucleotide-diphossugar_trans"/>
</dbReference>
<evidence type="ECO:0000256" key="9">
    <source>
        <dbReference type="ARBA" id="ARBA00023180"/>
    </source>
</evidence>
<protein>
    <recommendedName>
        <fullName evidence="14">Alpha-1,3-mannosyltransferase mnt3</fullName>
    </recommendedName>
</protein>
<evidence type="ECO:0000256" key="10">
    <source>
        <dbReference type="SAM" id="MobiDB-lite"/>
    </source>
</evidence>
<dbReference type="GO" id="GO:0005794">
    <property type="term" value="C:Golgi apparatus"/>
    <property type="evidence" value="ECO:0007669"/>
    <property type="project" value="TreeGrafter"/>
</dbReference>
<dbReference type="AlphaFoldDB" id="A0A420Y0M5"/>
<dbReference type="Gene3D" id="3.90.550.10">
    <property type="entry name" value="Spore Coat Polysaccharide Biosynthesis Protein SpsA, Chain A"/>
    <property type="match status" value="1"/>
</dbReference>
<sequence>MMLFAGTIPNPRTLAVSLFVFLLVSVGYFLYNDTQFATRLPPAAATPATPPPAEAPKIQHPGPDARRMTEDIAQYFIDFPLKKPFRNTFGELGRRTRVLRDWIAYQELQPAPSQEDVVLLEQVASSLFSFLKNQPRFPGSPRPLHELRSSFKPGSAGIVIPTGDGTVRFAAHLIVSIRSALGSTLPIQIIYAGDNDLSPENKKLLIKLTADYNPSTIEFIDLYTLFRDDGLNFKSSKTGGWATKPFAALGSSFEKVIVLDADAVFLQQPEVLLDHEYFRRSGALLFHDRLLWQGAFPDRHNWWADNIPRPSATLNRSLVWTENYAEECDSGVVVLDKGRLDVLMGLLHTCWQNSFEVREDITYKITYGDKETWWMGLEMAGAPYEMAQHYGGIVGWKETWERDGSDKVCSFVIAHVDTAERLIWYNGGLLKNKLTDMTHYEVPTSWQVDGVWEKGGSKQAMSCMVNGTVHELDTREFKVLRDSVEKAKWVDGFFKI</sequence>
<keyword evidence="8 11" id="KW-0472">Membrane</keyword>
<dbReference type="GO" id="GO:0006493">
    <property type="term" value="P:protein O-linked glycosylation"/>
    <property type="evidence" value="ECO:0007669"/>
    <property type="project" value="TreeGrafter"/>
</dbReference>
<proteinExistence type="inferred from homology"/>
<name>A0A420Y0M5_9PEZI</name>